<organism evidence="1 2">
    <name type="scientific">Gonium pectorale</name>
    <name type="common">Green alga</name>
    <dbReference type="NCBI Taxonomy" id="33097"/>
    <lineage>
        <taxon>Eukaryota</taxon>
        <taxon>Viridiplantae</taxon>
        <taxon>Chlorophyta</taxon>
        <taxon>core chlorophytes</taxon>
        <taxon>Chlorophyceae</taxon>
        <taxon>CS clade</taxon>
        <taxon>Chlamydomonadales</taxon>
        <taxon>Volvocaceae</taxon>
        <taxon>Gonium</taxon>
    </lineage>
</organism>
<reference evidence="2" key="1">
    <citation type="journal article" date="2016" name="Nat. Commun.">
        <title>The Gonium pectorale genome demonstrates co-option of cell cycle regulation during the evolution of multicellularity.</title>
        <authorList>
            <person name="Hanschen E.R."/>
            <person name="Marriage T.N."/>
            <person name="Ferris P.J."/>
            <person name="Hamaji T."/>
            <person name="Toyoda A."/>
            <person name="Fujiyama A."/>
            <person name="Neme R."/>
            <person name="Noguchi H."/>
            <person name="Minakuchi Y."/>
            <person name="Suzuki M."/>
            <person name="Kawai-Toyooka H."/>
            <person name="Smith D.R."/>
            <person name="Sparks H."/>
            <person name="Anderson J."/>
            <person name="Bakaric R."/>
            <person name="Luria V."/>
            <person name="Karger A."/>
            <person name="Kirschner M.W."/>
            <person name="Durand P.M."/>
            <person name="Michod R.E."/>
            <person name="Nozaki H."/>
            <person name="Olson B.J."/>
        </authorList>
    </citation>
    <scope>NUCLEOTIDE SEQUENCE [LARGE SCALE GENOMIC DNA]</scope>
    <source>
        <strain evidence="2">NIES-2863</strain>
    </source>
</reference>
<dbReference type="PANTHER" id="PTHR35721">
    <property type="entry name" value="UREIDOGLYCOLATE HYDROLASE"/>
    <property type="match status" value="1"/>
</dbReference>
<dbReference type="InterPro" id="IPR011051">
    <property type="entry name" value="RmlC_Cupin_sf"/>
</dbReference>
<dbReference type="InterPro" id="IPR024060">
    <property type="entry name" value="Ureidoglycolate_lyase_dom_sf"/>
</dbReference>
<dbReference type="GO" id="GO:0004848">
    <property type="term" value="F:ureidoglycolate hydrolase activity"/>
    <property type="evidence" value="ECO:0007669"/>
    <property type="project" value="InterPro"/>
</dbReference>
<dbReference type="Proteomes" id="UP000075714">
    <property type="component" value="Unassembled WGS sequence"/>
</dbReference>
<dbReference type="AlphaFoldDB" id="A0A150G308"/>
<sequence length="183" mass="20787">MQPQAHAAATASEAQQYKQVTLKVTPLTAENIKPFGQIISSSPDGKVFDQEDAQLVLNQGTPRFYIMRLPVRGLRFHRITYHGKVTQCLGGLTPPHPWYVALARPTLSLDAYPQPEDIRVFRIPFGSFLKMEVGTWHAGPLFSEPEAMEFYNLELCDTNVTDHNTHDYRKRNGMEFIVEDDLP</sequence>
<evidence type="ECO:0008006" key="3">
    <source>
        <dbReference type="Google" id="ProtNLM"/>
    </source>
</evidence>
<dbReference type="PANTHER" id="PTHR35721:SF1">
    <property type="entry name" value="UREIDOGLYCOLATE HYDROLASE"/>
    <property type="match status" value="1"/>
</dbReference>
<evidence type="ECO:0000313" key="1">
    <source>
        <dbReference type="EMBL" id="KXZ43895.1"/>
    </source>
</evidence>
<comment type="caution">
    <text evidence="1">The sequence shown here is derived from an EMBL/GenBank/DDBJ whole genome shotgun (WGS) entry which is preliminary data.</text>
</comment>
<proteinExistence type="predicted"/>
<accession>A0A150G308</accession>
<keyword evidence="2" id="KW-1185">Reference proteome</keyword>
<name>A0A150G308_GONPE</name>
<dbReference type="EMBL" id="LSYV01000079">
    <property type="protein sequence ID" value="KXZ43895.1"/>
    <property type="molecule type" value="Genomic_DNA"/>
</dbReference>
<gene>
    <name evidence="1" type="ORF">GPECTOR_78g83</name>
</gene>
<dbReference type="SUPFAM" id="SSF51182">
    <property type="entry name" value="RmlC-like cupins"/>
    <property type="match status" value="1"/>
</dbReference>
<evidence type="ECO:0000313" key="2">
    <source>
        <dbReference type="Proteomes" id="UP000075714"/>
    </source>
</evidence>
<dbReference type="Gene3D" id="2.60.120.480">
    <property type="entry name" value="Ureidoglycolate hydrolase"/>
    <property type="match status" value="1"/>
</dbReference>
<protein>
    <recommendedName>
        <fullName evidence="3">Ureidoglycolate hydrolase</fullName>
    </recommendedName>
</protein>
<dbReference type="OrthoDB" id="2018886at2759"/>